<dbReference type="CDD" id="cd00293">
    <property type="entry name" value="USP-like"/>
    <property type="match status" value="1"/>
</dbReference>
<dbReference type="PRINTS" id="PR01438">
    <property type="entry name" value="UNVRSLSTRESS"/>
</dbReference>
<evidence type="ECO:0000313" key="4">
    <source>
        <dbReference type="Proteomes" id="UP000223913"/>
    </source>
</evidence>
<dbReference type="Gene3D" id="3.40.50.620">
    <property type="entry name" value="HUPs"/>
    <property type="match status" value="2"/>
</dbReference>
<dbReference type="InterPro" id="IPR006015">
    <property type="entry name" value="Universal_stress_UspA"/>
</dbReference>
<dbReference type="InterPro" id="IPR014729">
    <property type="entry name" value="Rossmann-like_a/b/a_fold"/>
</dbReference>
<evidence type="ECO:0000259" key="2">
    <source>
        <dbReference type="Pfam" id="PF00582"/>
    </source>
</evidence>
<keyword evidence="4" id="KW-1185">Reference proteome</keyword>
<reference evidence="3 4" key="1">
    <citation type="submission" date="2017-10" db="EMBL/GenBank/DDBJ databases">
        <title>The draft genome sequence of Lewinella nigricans NBRC 102662.</title>
        <authorList>
            <person name="Wang K."/>
        </authorList>
    </citation>
    <scope>NUCLEOTIDE SEQUENCE [LARGE SCALE GENOMIC DNA]</scope>
    <source>
        <strain evidence="3 4">NBRC 102662</strain>
    </source>
</reference>
<dbReference type="AlphaFoldDB" id="A0A2D0N130"/>
<evidence type="ECO:0000256" key="1">
    <source>
        <dbReference type="ARBA" id="ARBA00008791"/>
    </source>
</evidence>
<dbReference type="RefSeq" id="WP_099154739.1">
    <property type="nucleotide sequence ID" value="NZ_PDUD01000048.1"/>
</dbReference>
<sequence length="286" mass="32012">MENTLDNKGLNLKNILVPTDFSNCANAAADYAIQLAQLAGAEVHLLHLQETPVNWIRLSKEKEKRYPETLRAIGHAKSELSKWVRKAEKTGVKAERFLVFDTGKDEIIRHLEAHQHDFLVMGSHGADGLEEKLIGSNAQQVLRQATVPVLIIKKPIFRPVRNILFVSDFTDVSTASFHQLTGFADLIQAHIDLLFVNTQDQFTASAATDRNMDRLMAHCQREDTCTRNVINAETVEDGIKAFIRQQPMDLIAICTHGKSGLRQLFSPSIAEKVANRSILPVLSLRL</sequence>
<dbReference type="PANTHER" id="PTHR46268:SF6">
    <property type="entry name" value="UNIVERSAL STRESS PROTEIN UP12"/>
    <property type="match status" value="1"/>
</dbReference>
<feature type="domain" description="UspA" evidence="2">
    <location>
        <begin position="161"/>
        <end position="282"/>
    </location>
</feature>
<accession>A0A2D0N130</accession>
<dbReference type="OrthoDB" id="1522603at2"/>
<feature type="domain" description="UspA" evidence="2">
    <location>
        <begin position="13"/>
        <end position="153"/>
    </location>
</feature>
<protein>
    <submittedName>
        <fullName evidence="3">Universal stress protein UspA</fullName>
    </submittedName>
</protein>
<dbReference type="PANTHER" id="PTHR46268">
    <property type="entry name" value="STRESS RESPONSE PROTEIN NHAX"/>
    <property type="match status" value="1"/>
</dbReference>
<dbReference type="EMBL" id="PDUD01000048">
    <property type="protein sequence ID" value="PHN01849.1"/>
    <property type="molecule type" value="Genomic_DNA"/>
</dbReference>
<comment type="caution">
    <text evidence="3">The sequence shown here is derived from an EMBL/GenBank/DDBJ whole genome shotgun (WGS) entry which is preliminary data.</text>
</comment>
<gene>
    <name evidence="3" type="ORF">CRP01_35015</name>
</gene>
<name>A0A2D0N130_FLAN2</name>
<dbReference type="Proteomes" id="UP000223913">
    <property type="component" value="Unassembled WGS sequence"/>
</dbReference>
<dbReference type="SUPFAM" id="SSF52402">
    <property type="entry name" value="Adenine nucleotide alpha hydrolases-like"/>
    <property type="match status" value="2"/>
</dbReference>
<proteinExistence type="inferred from homology"/>
<organism evidence="3 4">
    <name type="scientific">Flavilitoribacter nigricans (strain ATCC 23147 / DSM 23189 / NBRC 102662 / NCIMB 1420 / SS-2)</name>
    <name type="common">Lewinella nigricans</name>
    <dbReference type="NCBI Taxonomy" id="1122177"/>
    <lineage>
        <taxon>Bacteria</taxon>
        <taxon>Pseudomonadati</taxon>
        <taxon>Bacteroidota</taxon>
        <taxon>Saprospiria</taxon>
        <taxon>Saprospirales</taxon>
        <taxon>Lewinellaceae</taxon>
        <taxon>Flavilitoribacter</taxon>
    </lineage>
</organism>
<comment type="similarity">
    <text evidence="1">Belongs to the universal stress protein A family.</text>
</comment>
<dbReference type="Pfam" id="PF00582">
    <property type="entry name" value="Usp"/>
    <property type="match status" value="2"/>
</dbReference>
<evidence type="ECO:0000313" key="3">
    <source>
        <dbReference type="EMBL" id="PHN01849.1"/>
    </source>
</evidence>
<dbReference type="InterPro" id="IPR006016">
    <property type="entry name" value="UspA"/>
</dbReference>